<dbReference type="Proteomes" id="UP000299102">
    <property type="component" value="Unassembled WGS sequence"/>
</dbReference>
<proteinExistence type="predicted"/>
<sequence>MRGKIPDTAATKRGRLLEDKVRETNWDQVRELDRDIEEIQVMKLFYCGTDEAVDEKLWTTSWFEAETPLGGLGRGGGATKAYGRTSAPPLAVRLLSALKTFSACETRTRPDANRLHYGYFRSFFLKFSFRNAKYCAISLMVH</sequence>
<evidence type="ECO:0000313" key="2">
    <source>
        <dbReference type="Proteomes" id="UP000299102"/>
    </source>
</evidence>
<organism evidence="1 2">
    <name type="scientific">Eumeta variegata</name>
    <name type="common">Bagworm moth</name>
    <name type="synonym">Eumeta japonica</name>
    <dbReference type="NCBI Taxonomy" id="151549"/>
    <lineage>
        <taxon>Eukaryota</taxon>
        <taxon>Metazoa</taxon>
        <taxon>Ecdysozoa</taxon>
        <taxon>Arthropoda</taxon>
        <taxon>Hexapoda</taxon>
        <taxon>Insecta</taxon>
        <taxon>Pterygota</taxon>
        <taxon>Neoptera</taxon>
        <taxon>Endopterygota</taxon>
        <taxon>Lepidoptera</taxon>
        <taxon>Glossata</taxon>
        <taxon>Ditrysia</taxon>
        <taxon>Tineoidea</taxon>
        <taxon>Psychidae</taxon>
        <taxon>Oiketicinae</taxon>
        <taxon>Eumeta</taxon>
    </lineage>
</organism>
<accession>A0A4C1XZJ5</accession>
<dbReference type="AlphaFoldDB" id="A0A4C1XZJ5"/>
<protein>
    <submittedName>
        <fullName evidence="1">Uncharacterized protein</fullName>
    </submittedName>
</protein>
<comment type="caution">
    <text evidence="1">The sequence shown here is derived from an EMBL/GenBank/DDBJ whole genome shotgun (WGS) entry which is preliminary data.</text>
</comment>
<dbReference type="EMBL" id="BGZK01001028">
    <property type="protein sequence ID" value="GBP69048.1"/>
    <property type="molecule type" value="Genomic_DNA"/>
</dbReference>
<gene>
    <name evidence="1" type="ORF">EVAR_39249_1</name>
</gene>
<keyword evidence="2" id="KW-1185">Reference proteome</keyword>
<name>A0A4C1XZJ5_EUMVA</name>
<reference evidence="1 2" key="1">
    <citation type="journal article" date="2019" name="Commun. Biol.">
        <title>The bagworm genome reveals a unique fibroin gene that provides high tensile strength.</title>
        <authorList>
            <person name="Kono N."/>
            <person name="Nakamura H."/>
            <person name="Ohtoshi R."/>
            <person name="Tomita M."/>
            <person name="Numata K."/>
            <person name="Arakawa K."/>
        </authorList>
    </citation>
    <scope>NUCLEOTIDE SEQUENCE [LARGE SCALE GENOMIC DNA]</scope>
</reference>
<evidence type="ECO:0000313" key="1">
    <source>
        <dbReference type="EMBL" id="GBP69048.1"/>
    </source>
</evidence>